<name>A0A7G9SBU4_9SPHN</name>
<dbReference type="Proteomes" id="UP000515955">
    <property type="component" value="Chromosome"/>
</dbReference>
<evidence type="ECO:0000259" key="2">
    <source>
        <dbReference type="Pfam" id="PF01370"/>
    </source>
</evidence>
<evidence type="ECO:0000313" key="4">
    <source>
        <dbReference type="Proteomes" id="UP000515955"/>
    </source>
</evidence>
<accession>A0A7G9SBU4</accession>
<dbReference type="GO" id="GO:0005737">
    <property type="term" value="C:cytoplasm"/>
    <property type="evidence" value="ECO:0007669"/>
    <property type="project" value="TreeGrafter"/>
</dbReference>
<dbReference type="KEGG" id="srhi:H9L12_01390"/>
<protein>
    <submittedName>
        <fullName evidence="3">NAD(P)-dependent oxidoreductase</fullName>
    </submittedName>
</protein>
<dbReference type="EMBL" id="CP060717">
    <property type="protein sequence ID" value="QNN65319.1"/>
    <property type="molecule type" value="Genomic_DNA"/>
</dbReference>
<reference evidence="3 4" key="1">
    <citation type="submission" date="2020-08" db="EMBL/GenBank/DDBJ databases">
        <title>Genome sequence of Sphingomonas rhizophila KACC 19189T.</title>
        <authorList>
            <person name="Hyun D.-W."/>
            <person name="Bae J.-W."/>
        </authorList>
    </citation>
    <scope>NUCLEOTIDE SEQUENCE [LARGE SCALE GENOMIC DNA]</scope>
    <source>
        <strain evidence="3 4">KACC 19189</strain>
    </source>
</reference>
<feature type="transmembrane region" description="Helical" evidence="1">
    <location>
        <begin position="153"/>
        <end position="172"/>
    </location>
</feature>
<keyword evidence="4" id="KW-1185">Reference proteome</keyword>
<dbReference type="GO" id="GO:0004029">
    <property type="term" value="F:aldehyde dehydrogenase (NAD+) activity"/>
    <property type="evidence" value="ECO:0007669"/>
    <property type="project" value="TreeGrafter"/>
</dbReference>
<feature type="domain" description="NAD-dependent epimerase/dehydratase" evidence="2">
    <location>
        <begin position="5"/>
        <end position="79"/>
    </location>
</feature>
<organism evidence="3 4">
    <name type="scientific">Sphingomonas rhizophila</name>
    <dbReference type="NCBI Taxonomy" id="2071607"/>
    <lineage>
        <taxon>Bacteria</taxon>
        <taxon>Pseudomonadati</taxon>
        <taxon>Pseudomonadota</taxon>
        <taxon>Alphaproteobacteria</taxon>
        <taxon>Sphingomonadales</taxon>
        <taxon>Sphingomonadaceae</taxon>
        <taxon>Sphingomonas</taxon>
    </lineage>
</organism>
<dbReference type="PANTHER" id="PTHR48079">
    <property type="entry name" value="PROTEIN YEEZ"/>
    <property type="match status" value="1"/>
</dbReference>
<evidence type="ECO:0000313" key="3">
    <source>
        <dbReference type="EMBL" id="QNN65319.1"/>
    </source>
</evidence>
<proteinExistence type="predicted"/>
<dbReference type="InterPro" id="IPR001509">
    <property type="entry name" value="Epimerase_deHydtase"/>
</dbReference>
<dbReference type="SUPFAM" id="SSF51735">
    <property type="entry name" value="NAD(P)-binding Rossmann-fold domains"/>
    <property type="match status" value="1"/>
</dbReference>
<dbReference type="Pfam" id="PF01370">
    <property type="entry name" value="Epimerase"/>
    <property type="match status" value="1"/>
</dbReference>
<dbReference type="Gene3D" id="3.40.50.720">
    <property type="entry name" value="NAD(P)-binding Rossmann-like Domain"/>
    <property type="match status" value="1"/>
</dbReference>
<evidence type="ECO:0000256" key="1">
    <source>
        <dbReference type="SAM" id="Phobius"/>
    </source>
</evidence>
<dbReference type="InterPro" id="IPR051783">
    <property type="entry name" value="NAD(P)-dependent_oxidoreduct"/>
</dbReference>
<dbReference type="PANTHER" id="PTHR48079:SF6">
    <property type="entry name" value="NAD(P)-BINDING DOMAIN-CONTAINING PROTEIN-RELATED"/>
    <property type="match status" value="1"/>
</dbReference>
<keyword evidence="1" id="KW-0472">Membrane</keyword>
<keyword evidence="1" id="KW-0812">Transmembrane</keyword>
<keyword evidence="1" id="KW-1133">Transmembrane helix</keyword>
<gene>
    <name evidence="3" type="ORF">H9L12_01390</name>
</gene>
<dbReference type="AlphaFoldDB" id="A0A7G9SBU4"/>
<dbReference type="InterPro" id="IPR036291">
    <property type="entry name" value="NAD(P)-bd_dom_sf"/>
</dbReference>
<sequence length="244" mass="26914">MIPATVKRFVHISSFSVYDFRALGFGSTLDERSPPEARPEQRDAYTWTKIAQERLVADHCSERGLSLAVIRPGAIYGPGKDWDFGRALRIGPFDLILAPFSSMRLTHVENCAAAIVRALDAPIDGVFNIVDAQAPSYGAYHRHCRRAGAPAGFGIYVPWLLVALGGLSIRAVNRLFCKGRARLPELFDYPRQVARWKPLRYSNRRAREQLGWTPAVDLDAGIAGMIGIRQPDPAAITAAKTTTP</sequence>